<name>A0A1Y1M641_PHOPY</name>
<proteinExistence type="predicted"/>
<dbReference type="InterPro" id="IPR011990">
    <property type="entry name" value="TPR-like_helical_dom_sf"/>
</dbReference>
<dbReference type="PANTHER" id="PTHR15000">
    <property type="entry name" value="ERYTHROID DIFFERENTIATION-RELATED FACTOR 1"/>
    <property type="match status" value="1"/>
</dbReference>
<evidence type="ECO:0000313" key="4">
    <source>
        <dbReference type="EMBL" id="JAV78737.1"/>
    </source>
</evidence>
<feature type="region of interest" description="Disordered" evidence="1">
    <location>
        <begin position="550"/>
        <end position="582"/>
    </location>
</feature>
<evidence type="ECO:0000256" key="1">
    <source>
        <dbReference type="SAM" id="MobiDB-lite"/>
    </source>
</evidence>
<dbReference type="AlphaFoldDB" id="A0A1Y1M641"/>
<reference evidence="4" key="1">
    <citation type="journal article" date="2016" name="Sci. Rep.">
        <title>Molecular characterization of firefly nuptial gifts: a multi-omics approach sheds light on postcopulatory sexual selection.</title>
        <authorList>
            <person name="Al-Wathiqui N."/>
            <person name="Fallon T.R."/>
            <person name="South A."/>
            <person name="Weng J.K."/>
            <person name="Lewis S.M."/>
        </authorList>
    </citation>
    <scope>NUCLEOTIDE SEQUENCE</scope>
</reference>
<dbReference type="Pfam" id="PF23788">
    <property type="entry name" value="EDRF1_N"/>
    <property type="match status" value="2"/>
</dbReference>
<feature type="compositionally biased region" description="Polar residues" evidence="1">
    <location>
        <begin position="550"/>
        <end position="564"/>
    </location>
</feature>
<sequence>MEKKNAPVHEEVKSKAIVKYSVPWPAKFTKLQCNTDLNMPPSNWLSSSVESYGLQHVLYEQQGFSSFRMAHMFPDCVGEVDVVSDSENIKNLLKIPYHKGSVSMMVHRVENTLLLDNFDIYKHILRTAETEWEWLKRFFYDILKNNIDEGQLYDSSLYSKNRTRKALQQKSLVSKFLYHSLADNENASSVDNNKDLTEKFTSLSEPAPEEVPDPRSHVHKYNRNVIWTFEDIRMLIGTDMPIFGQGTHPCISLRLRDMTKPISVLTGIDYWLDNLMSNVPEVVMCYHLNGFVQKYELIKTEDLPSLDNSKFSPSVIREVAKSILSFLKSNATKAGHTYWLFKPKDQDVVKLYDLTSLCSKYMAEKDESPFTVPVAMLLYRVARNMKQSGERQQAGTIRMLLKNCIKLLAETKYPEIITSSNYMLSDLYIPANTNPEAPNFEQFEGQSPENVFDDDDIPAEEDDVDYTKTLSLETDSTCETFPNFYKQPPPIGGSTGERCLQALLHIASGLDCLQYFSKTENISEKKESQEEDILMAKSFEAIPMPYSKINSASVSGNDDPSSCQKSNKKSRKRRDKKKKDEVPINNIECSPNALLLKNKADAQPLPTWQEFNNDHISWKDHFKILLYEKAELVYATLAEHQYVTTNYGASLRSLGLLVRCHEVLSRLYHANNALMEDCLLGRAGDCCLMIVHNWHKVDEYRNEINTFLVEDDKMKVQLEKEERLYGIKYAESSLKCVLLPDVRTMEQMLIKCVELYDKALRYRESQSILLRLGNSLNELGTFLLNRARNATSESDIFHFVNKAECHLKRSLTLFEKIKDNCNVALVYTNLGHLYRVLAHASSPAERCEITTKEKLYYSKAFVNYKKALQALGERDHAPSIWDAVKWELSTALYTMATVLHDHPNPALSFTEAKKEIVEVFQQALQYCDLDENNPKYPLYQFRAAWIHFRLASLYHKSVLELPTDAANRKGVISLSKLHYNKSIPLFLASMDAVNYFTVQMQLFGLIDYLGKSLSTSQVKLTHYQDCLDILCNVKPMLQLIIDKKIDLEESNDVEEHEGSYKTLKSLIKLLQNQIQYTFRELTKLCLHKPAINKNCVELSKLYKECYAATLRLDKQNLYDNILSINSVLSKVQP</sequence>
<accession>A0A1Y1M641</accession>
<evidence type="ECO:0008006" key="5">
    <source>
        <dbReference type="Google" id="ProtNLM"/>
    </source>
</evidence>
<feature type="domain" description="EDRF1 N-terminal" evidence="3">
    <location>
        <begin position="220"/>
        <end position="463"/>
    </location>
</feature>
<feature type="compositionally biased region" description="Basic residues" evidence="1">
    <location>
        <begin position="566"/>
        <end position="577"/>
    </location>
</feature>
<feature type="domain" description="EDRF1 TPR repeats region" evidence="2">
    <location>
        <begin position="769"/>
        <end position="1129"/>
    </location>
</feature>
<protein>
    <recommendedName>
        <fullName evidence="5">Erythroid differentiation-related factor 1</fullName>
    </recommendedName>
</protein>
<dbReference type="PANTHER" id="PTHR15000:SF1">
    <property type="entry name" value="ERYTHROID DIFFERENTIATION-RELATED FACTOR 1"/>
    <property type="match status" value="1"/>
</dbReference>
<dbReference type="Pfam" id="PF23723">
    <property type="entry name" value="TPR_EDRF1"/>
    <property type="match status" value="1"/>
</dbReference>
<dbReference type="EMBL" id="GEZM01043839">
    <property type="protein sequence ID" value="JAV78737.1"/>
    <property type="molecule type" value="Transcribed_RNA"/>
</dbReference>
<dbReference type="InterPro" id="IPR056583">
    <property type="entry name" value="EDRF1_TPR"/>
</dbReference>
<dbReference type="Gene3D" id="1.25.40.10">
    <property type="entry name" value="Tetratricopeptide repeat domain"/>
    <property type="match status" value="1"/>
</dbReference>
<evidence type="ECO:0000259" key="2">
    <source>
        <dbReference type="Pfam" id="PF23723"/>
    </source>
</evidence>
<dbReference type="InterPro" id="IPR056582">
    <property type="entry name" value="EDRF1_N"/>
</dbReference>
<evidence type="ECO:0000259" key="3">
    <source>
        <dbReference type="Pfam" id="PF23788"/>
    </source>
</evidence>
<dbReference type="GO" id="GO:0045893">
    <property type="term" value="P:positive regulation of DNA-templated transcription"/>
    <property type="evidence" value="ECO:0007669"/>
    <property type="project" value="TreeGrafter"/>
</dbReference>
<organism evidence="4">
    <name type="scientific">Photinus pyralis</name>
    <name type="common">Common eastern firefly</name>
    <name type="synonym">Lampyris pyralis</name>
    <dbReference type="NCBI Taxonomy" id="7054"/>
    <lineage>
        <taxon>Eukaryota</taxon>
        <taxon>Metazoa</taxon>
        <taxon>Ecdysozoa</taxon>
        <taxon>Arthropoda</taxon>
        <taxon>Hexapoda</taxon>
        <taxon>Insecta</taxon>
        <taxon>Pterygota</taxon>
        <taxon>Neoptera</taxon>
        <taxon>Endopterygota</taxon>
        <taxon>Coleoptera</taxon>
        <taxon>Polyphaga</taxon>
        <taxon>Elateriformia</taxon>
        <taxon>Elateroidea</taxon>
        <taxon>Lampyridae</taxon>
        <taxon>Lampyrinae</taxon>
        <taxon>Photinus</taxon>
    </lineage>
</organism>
<feature type="domain" description="EDRF1 N-terminal" evidence="3">
    <location>
        <begin position="11"/>
        <end position="196"/>
    </location>
</feature>